<feature type="region of interest" description="Disordered" evidence="1">
    <location>
        <begin position="190"/>
        <end position="209"/>
    </location>
</feature>
<keyword evidence="3" id="KW-1185">Reference proteome</keyword>
<reference evidence="2 3" key="1">
    <citation type="journal article" date="2022" name="Nat. Ecol. Evol.">
        <title>A masculinizing supergene underlies an exaggerated male reproductive morph in a spider.</title>
        <authorList>
            <person name="Hendrickx F."/>
            <person name="De Corte Z."/>
            <person name="Sonet G."/>
            <person name="Van Belleghem S.M."/>
            <person name="Kostlbacher S."/>
            <person name="Vangestel C."/>
        </authorList>
    </citation>
    <scope>NUCLEOTIDE SEQUENCE [LARGE SCALE GENOMIC DNA]</scope>
    <source>
        <strain evidence="2">W744_W776</strain>
    </source>
</reference>
<evidence type="ECO:0000313" key="2">
    <source>
        <dbReference type="EMBL" id="KAG8171445.1"/>
    </source>
</evidence>
<comment type="caution">
    <text evidence="2">The sequence shown here is derived from an EMBL/GenBank/DDBJ whole genome shotgun (WGS) entry which is preliminary data.</text>
</comment>
<feature type="region of interest" description="Disordered" evidence="1">
    <location>
        <begin position="119"/>
        <end position="185"/>
    </location>
</feature>
<organism evidence="2 3">
    <name type="scientific">Oedothorax gibbosus</name>
    <dbReference type="NCBI Taxonomy" id="931172"/>
    <lineage>
        <taxon>Eukaryota</taxon>
        <taxon>Metazoa</taxon>
        <taxon>Ecdysozoa</taxon>
        <taxon>Arthropoda</taxon>
        <taxon>Chelicerata</taxon>
        <taxon>Arachnida</taxon>
        <taxon>Araneae</taxon>
        <taxon>Araneomorphae</taxon>
        <taxon>Entelegynae</taxon>
        <taxon>Araneoidea</taxon>
        <taxon>Linyphiidae</taxon>
        <taxon>Erigoninae</taxon>
        <taxon>Oedothorax</taxon>
    </lineage>
</organism>
<feature type="compositionally biased region" description="Basic residues" evidence="1">
    <location>
        <begin position="41"/>
        <end position="50"/>
    </location>
</feature>
<feature type="compositionally biased region" description="Basic residues" evidence="1">
    <location>
        <begin position="190"/>
        <end position="201"/>
    </location>
</feature>
<feature type="region of interest" description="Disordered" evidence="1">
    <location>
        <begin position="75"/>
        <end position="104"/>
    </location>
</feature>
<accession>A0AAV6TIA2</accession>
<sequence length="209" mass="23088">MASFAKYFERVGELFCCVRKSKSIRVLGSDQEKVASVSRPPKAHRRKKRPAPSPPKERVVPIGIEEGIGAYPEHLNPFFEDAGDLSPKEEYPEELNPFAGDDGEEEQVVVDVYPEELNPFRGEDGYPFGDGDGSGCGEDYPDHLNTFHTDEGDVDSREVKLSSPTAAPTGEESSPPSVPVPIGGYFEGRKKKVKSYKKHRAPSPQHLIM</sequence>
<feature type="compositionally biased region" description="Basic and acidic residues" evidence="1">
    <location>
        <begin position="148"/>
        <end position="160"/>
    </location>
</feature>
<protein>
    <submittedName>
        <fullName evidence="2">Uncharacterized protein</fullName>
    </submittedName>
</protein>
<evidence type="ECO:0000256" key="1">
    <source>
        <dbReference type="SAM" id="MobiDB-lite"/>
    </source>
</evidence>
<dbReference type="AlphaFoldDB" id="A0AAV6TIA2"/>
<gene>
    <name evidence="2" type="ORF">JTE90_018400</name>
</gene>
<dbReference type="EMBL" id="JAFNEN010003965">
    <property type="protein sequence ID" value="KAG8171445.1"/>
    <property type="molecule type" value="Genomic_DNA"/>
</dbReference>
<dbReference type="Proteomes" id="UP000827092">
    <property type="component" value="Unassembled WGS sequence"/>
</dbReference>
<evidence type="ECO:0000313" key="3">
    <source>
        <dbReference type="Proteomes" id="UP000827092"/>
    </source>
</evidence>
<feature type="region of interest" description="Disordered" evidence="1">
    <location>
        <begin position="29"/>
        <end position="59"/>
    </location>
</feature>
<proteinExistence type="predicted"/>
<name>A0AAV6TIA2_9ARAC</name>